<feature type="region of interest" description="Disordered" evidence="3">
    <location>
        <begin position="655"/>
        <end position="696"/>
    </location>
</feature>
<evidence type="ECO:0000313" key="7">
    <source>
        <dbReference type="Proteomes" id="UP000827986"/>
    </source>
</evidence>
<keyword evidence="4" id="KW-1133">Transmembrane helix</keyword>
<dbReference type="InterPro" id="IPR003598">
    <property type="entry name" value="Ig_sub2"/>
</dbReference>
<reference evidence="6" key="1">
    <citation type="submission" date="2021-09" db="EMBL/GenBank/DDBJ databases">
        <title>The genome of Mauremys mutica provides insights into the evolution of semi-aquatic lifestyle.</title>
        <authorList>
            <person name="Gong S."/>
            <person name="Gao Y."/>
        </authorList>
    </citation>
    <scope>NUCLEOTIDE SEQUENCE</scope>
    <source>
        <strain evidence="6">MM-2020</strain>
        <tissue evidence="6">Muscle</tissue>
    </source>
</reference>
<dbReference type="AlphaFoldDB" id="A0A9D4B6A3"/>
<evidence type="ECO:0000313" key="6">
    <source>
        <dbReference type="EMBL" id="KAH1181920.1"/>
    </source>
</evidence>
<sequence length="726" mass="77156">QQRGRAGLGGCSSQPQPVQPSMELTGLLPVLAWLQILPRLVSSTGTEGPGSSPDSQPPTTVPAPPAPSLSLSPPSPVRGQQVQLTCSAPRGSGALGFVFYEQRSGIWERLRSQSSGTWRISTENSELSRTFTCSYRIQSSPPRQPHSQSLQSNAVTLLLTEPLPAPALSLSPQHPVYVRGERVTLECSAPGGQEVAGYRFYKRHRGRAPEELPAGATGPLEMLTVEVGDPSEYSCAYWALRASQEIPSRESPPVPVAVIAPLPAPWLTASPAHPVYVVREAVALTCSIPGAPTLPTVQFSKDGGELPSPLLSDSPTLQLASVGTGHAGTYSCRYRRWESGREIASPPSGTVAISVLVPPAAPQLSVSPSHPSYIPGDSVTLTCSAPRGHTLSRIQFLKDGQNLDSQTPGPDPLQLSRALQLPPLAPSHSGAYSCGYWFLESGREIPSGLSDPVHILVLDPPPQPALSVDPPSGLVSEGLPLLITCMAPEDASERRFHFYKDGAETIPGDTGSEISTTEPSTGSMNFSVLSILRAGPSNTGEFSCGYEVNMSSRWILSPRSQALNVTVTAWSLPVPLVAGCSGAAAALALLLLLICLCRKKKAATRRLSTSYWKSQELRRSRIMRRSTDISGVNMGLQQRTEGGWPQAVSQDWGLLPKLPAEGPRPGQAAGGAAPLKGQKEEDDADSGAEFEFPDIDPTYSQVTFSCSTFRQGQELSASHVCSTPDL</sequence>
<feature type="compositionally biased region" description="Low complexity" evidence="3">
    <location>
        <begin position="659"/>
        <end position="674"/>
    </location>
</feature>
<proteinExistence type="predicted"/>
<dbReference type="Pfam" id="PF13895">
    <property type="entry name" value="Ig_2"/>
    <property type="match status" value="2"/>
</dbReference>
<dbReference type="InterPro" id="IPR007110">
    <property type="entry name" value="Ig-like_dom"/>
</dbReference>
<keyword evidence="2" id="KW-1015">Disulfide bond</keyword>
<evidence type="ECO:0000256" key="1">
    <source>
        <dbReference type="ARBA" id="ARBA00022729"/>
    </source>
</evidence>
<evidence type="ECO:0000256" key="2">
    <source>
        <dbReference type="ARBA" id="ARBA00023157"/>
    </source>
</evidence>
<dbReference type="SMART" id="SM00408">
    <property type="entry name" value="IGc2"/>
    <property type="match status" value="3"/>
</dbReference>
<protein>
    <recommendedName>
        <fullName evidence="5">Ig-like domain-containing protein</fullName>
    </recommendedName>
</protein>
<feature type="compositionally biased region" description="Low complexity" evidence="3">
    <location>
        <begin position="43"/>
        <end position="54"/>
    </location>
</feature>
<feature type="compositionally biased region" description="Gly residues" evidence="3">
    <location>
        <begin position="1"/>
        <end position="10"/>
    </location>
</feature>
<feature type="region of interest" description="Disordered" evidence="3">
    <location>
        <begin position="43"/>
        <end position="81"/>
    </location>
</feature>
<dbReference type="InterPro" id="IPR003599">
    <property type="entry name" value="Ig_sub"/>
</dbReference>
<dbReference type="InterPro" id="IPR050488">
    <property type="entry name" value="Ig_Fc_receptor"/>
</dbReference>
<dbReference type="GO" id="GO:0009897">
    <property type="term" value="C:external side of plasma membrane"/>
    <property type="evidence" value="ECO:0007669"/>
    <property type="project" value="TreeGrafter"/>
</dbReference>
<keyword evidence="7" id="KW-1185">Reference proteome</keyword>
<feature type="compositionally biased region" description="Acidic residues" evidence="3">
    <location>
        <begin position="680"/>
        <end position="694"/>
    </location>
</feature>
<dbReference type="Gene3D" id="2.60.40.10">
    <property type="entry name" value="Immunoglobulins"/>
    <property type="match status" value="5"/>
</dbReference>
<dbReference type="SUPFAM" id="SSF48726">
    <property type="entry name" value="Immunoglobulin"/>
    <property type="match status" value="5"/>
</dbReference>
<name>A0A9D4B6A3_9SAUR</name>
<dbReference type="Proteomes" id="UP000827986">
    <property type="component" value="Unassembled WGS sequence"/>
</dbReference>
<dbReference type="PROSITE" id="PS50835">
    <property type="entry name" value="IG_LIKE"/>
    <property type="match status" value="4"/>
</dbReference>
<gene>
    <name evidence="6" type="ORF">KIL84_009674</name>
</gene>
<feature type="non-terminal residue" evidence="6">
    <location>
        <position position="1"/>
    </location>
</feature>
<feature type="compositionally biased region" description="Pro residues" evidence="3">
    <location>
        <begin position="55"/>
        <end position="67"/>
    </location>
</feature>
<accession>A0A9D4B6A3</accession>
<keyword evidence="1" id="KW-0732">Signal</keyword>
<dbReference type="InterPro" id="IPR013783">
    <property type="entry name" value="Ig-like_fold"/>
</dbReference>
<feature type="transmembrane region" description="Helical" evidence="4">
    <location>
        <begin position="576"/>
        <end position="597"/>
    </location>
</feature>
<keyword evidence="4" id="KW-0472">Membrane</keyword>
<dbReference type="SMART" id="SM00409">
    <property type="entry name" value="IG"/>
    <property type="match status" value="5"/>
</dbReference>
<feature type="domain" description="Ig-like" evidence="5">
    <location>
        <begin position="464"/>
        <end position="544"/>
    </location>
</feature>
<dbReference type="Pfam" id="PF13927">
    <property type="entry name" value="Ig_3"/>
    <property type="match status" value="1"/>
</dbReference>
<dbReference type="InterPro" id="IPR036179">
    <property type="entry name" value="Ig-like_dom_sf"/>
</dbReference>
<organism evidence="6 7">
    <name type="scientific">Mauremys mutica</name>
    <name type="common">yellowpond turtle</name>
    <dbReference type="NCBI Taxonomy" id="74926"/>
    <lineage>
        <taxon>Eukaryota</taxon>
        <taxon>Metazoa</taxon>
        <taxon>Chordata</taxon>
        <taxon>Craniata</taxon>
        <taxon>Vertebrata</taxon>
        <taxon>Euteleostomi</taxon>
        <taxon>Archelosauria</taxon>
        <taxon>Testudinata</taxon>
        <taxon>Testudines</taxon>
        <taxon>Cryptodira</taxon>
        <taxon>Durocryptodira</taxon>
        <taxon>Testudinoidea</taxon>
        <taxon>Geoemydidae</taxon>
        <taxon>Geoemydinae</taxon>
        <taxon>Mauremys</taxon>
    </lineage>
</organism>
<evidence type="ECO:0000256" key="3">
    <source>
        <dbReference type="SAM" id="MobiDB-lite"/>
    </source>
</evidence>
<dbReference type="EMBL" id="JAHDVG010000467">
    <property type="protein sequence ID" value="KAH1181920.1"/>
    <property type="molecule type" value="Genomic_DNA"/>
</dbReference>
<dbReference type="GO" id="GO:0007166">
    <property type="term" value="P:cell surface receptor signaling pathway"/>
    <property type="evidence" value="ECO:0007669"/>
    <property type="project" value="TreeGrafter"/>
</dbReference>
<dbReference type="GO" id="GO:0004888">
    <property type="term" value="F:transmembrane signaling receptor activity"/>
    <property type="evidence" value="ECO:0007669"/>
    <property type="project" value="TreeGrafter"/>
</dbReference>
<keyword evidence="4" id="KW-0812">Transmembrane</keyword>
<dbReference type="PANTHER" id="PTHR11481:SF60">
    <property type="entry name" value="IG-LIKE DOMAIN-CONTAINING PROTEIN"/>
    <property type="match status" value="1"/>
</dbReference>
<feature type="domain" description="Ig-like" evidence="5">
    <location>
        <begin position="265"/>
        <end position="344"/>
    </location>
</feature>
<feature type="domain" description="Ig-like" evidence="5">
    <location>
        <begin position="362"/>
        <end position="434"/>
    </location>
</feature>
<evidence type="ECO:0000256" key="4">
    <source>
        <dbReference type="SAM" id="Phobius"/>
    </source>
</evidence>
<dbReference type="PANTHER" id="PTHR11481">
    <property type="entry name" value="IMMUNOGLOBULIN FC RECEPTOR"/>
    <property type="match status" value="1"/>
</dbReference>
<feature type="domain" description="Ig-like" evidence="5">
    <location>
        <begin position="166"/>
        <end position="235"/>
    </location>
</feature>
<feature type="region of interest" description="Disordered" evidence="3">
    <location>
        <begin position="1"/>
        <end position="21"/>
    </location>
</feature>
<evidence type="ECO:0000259" key="5">
    <source>
        <dbReference type="PROSITE" id="PS50835"/>
    </source>
</evidence>
<dbReference type="GO" id="GO:0006955">
    <property type="term" value="P:immune response"/>
    <property type="evidence" value="ECO:0007669"/>
    <property type="project" value="TreeGrafter"/>
</dbReference>
<comment type="caution">
    <text evidence="6">The sequence shown here is derived from an EMBL/GenBank/DDBJ whole genome shotgun (WGS) entry which is preliminary data.</text>
</comment>